<dbReference type="InterPro" id="IPR036460">
    <property type="entry name" value="Cu_amine_oxidase_C_sf"/>
</dbReference>
<gene>
    <name evidence="3" type="primary">LOC103168747</name>
</gene>
<dbReference type="PANTHER" id="PTHR10638:SF4">
    <property type="entry name" value="RETINA-SPECIFIC COPPER AMINE OXIDASE"/>
    <property type="match status" value="1"/>
</dbReference>
<dbReference type="GO" id="GO:0008131">
    <property type="term" value="F:primary methylamine oxidase activity"/>
    <property type="evidence" value="ECO:0007669"/>
    <property type="project" value="InterPro"/>
</dbReference>
<reference evidence="3" key="3">
    <citation type="submission" date="2025-09" db="UniProtKB">
        <authorList>
            <consortium name="Ensembl"/>
        </authorList>
    </citation>
    <scope>IDENTIFICATION</scope>
    <source>
        <strain evidence="3">Glennie</strain>
    </source>
</reference>
<dbReference type="Proteomes" id="UP000002279">
    <property type="component" value="Chromosome 11"/>
</dbReference>
<dbReference type="SUPFAM" id="SSF49998">
    <property type="entry name" value="Amine oxidase catalytic domain"/>
    <property type="match status" value="1"/>
</dbReference>
<dbReference type="Pfam" id="PF01179">
    <property type="entry name" value="Cu_amine_oxid"/>
    <property type="match status" value="1"/>
</dbReference>
<sequence>MAFEQIVVPWSPEYQLHRPWLTRETLETEDQASFLLGTRPPHYLYLASNHTNAWGHRRGYRIQTLSPSWDHLPQASSMERAVSWARYQLAVTRRKEEEPASSSIYNQNDPWMPSVAFADFIDNETITGEDLVAWVTAGFLHIPHAEDVPNTVTVGNGVSFFLRPYNYFDEDPSASSPDAVYFRGDQDAGSCSVNPVACLVETAACVPDLPPFSYHGFRDP</sequence>
<dbReference type="InterPro" id="IPR015798">
    <property type="entry name" value="Cu_amine_oxidase_C"/>
</dbReference>
<evidence type="ECO:0000313" key="4">
    <source>
        <dbReference type="Proteomes" id="UP000002279"/>
    </source>
</evidence>
<dbReference type="GO" id="GO:0048038">
    <property type="term" value="F:quinone binding"/>
    <property type="evidence" value="ECO:0007669"/>
    <property type="project" value="InterPro"/>
</dbReference>
<organism evidence="3 4">
    <name type="scientific">Ornithorhynchus anatinus</name>
    <name type="common">Duckbill platypus</name>
    <dbReference type="NCBI Taxonomy" id="9258"/>
    <lineage>
        <taxon>Eukaryota</taxon>
        <taxon>Metazoa</taxon>
        <taxon>Chordata</taxon>
        <taxon>Craniata</taxon>
        <taxon>Vertebrata</taxon>
        <taxon>Euteleostomi</taxon>
        <taxon>Mammalia</taxon>
        <taxon>Monotremata</taxon>
        <taxon>Ornithorhynchidae</taxon>
        <taxon>Ornithorhynchus</taxon>
    </lineage>
</organism>
<reference evidence="3" key="2">
    <citation type="submission" date="2025-08" db="UniProtKB">
        <authorList>
            <consortium name="Ensembl"/>
        </authorList>
    </citation>
    <scope>IDENTIFICATION</scope>
    <source>
        <strain evidence="3">Glennie</strain>
    </source>
</reference>
<dbReference type="AlphaFoldDB" id="A0A6I8PDK7"/>
<dbReference type="GeneTree" id="ENSGT00950000183207"/>
<dbReference type="GO" id="GO:0009308">
    <property type="term" value="P:amine metabolic process"/>
    <property type="evidence" value="ECO:0007669"/>
    <property type="project" value="UniProtKB-UniRule"/>
</dbReference>
<dbReference type="Bgee" id="ENSOANG00000036444">
    <property type="expression patterns" value="Expressed in liver and 3 other cell types or tissues"/>
</dbReference>
<keyword evidence="1" id="KW-0560">Oxidoreductase</keyword>
<keyword evidence="1" id="KW-0186">Copper</keyword>
<evidence type="ECO:0000313" key="3">
    <source>
        <dbReference type="Ensembl" id="ENSOANP00000050253.1"/>
    </source>
</evidence>
<accession>A0A6I8PDK7</accession>
<dbReference type="InParanoid" id="A0A6I8PDK7"/>
<keyword evidence="4" id="KW-1185">Reference proteome</keyword>
<dbReference type="EC" id="1.4.3.-" evidence="1"/>
<comment type="similarity">
    <text evidence="1">Belongs to the copper/topaquinone oxidase family.</text>
</comment>
<comment type="cofactor">
    <cofactor evidence="1">
        <name>Cu cation</name>
        <dbReference type="ChEBI" id="CHEBI:23378"/>
    </cofactor>
    <text evidence="1">Contains 1 topaquinone per subunit.</text>
</comment>
<reference evidence="3 4" key="1">
    <citation type="journal article" date="2008" name="Nature">
        <title>Genome analysis of the platypus reveals unique signatures of evolution.</title>
        <authorList>
            <person name="Warren W.C."/>
            <person name="Hillier L.W."/>
            <person name="Marshall Graves J.A."/>
            <person name="Birney E."/>
            <person name="Ponting C.P."/>
            <person name="Grutzner F."/>
            <person name="Belov K."/>
            <person name="Miller W."/>
            <person name="Clarke L."/>
            <person name="Chinwalla A.T."/>
            <person name="Yang S.P."/>
            <person name="Heger A."/>
            <person name="Locke D.P."/>
            <person name="Miethke P."/>
            <person name="Waters P.D."/>
            <person name="Veyrunes F."/>
            <person name="Fulton L."/>
            <person name="Fulton B."/>
            <person name="Graves T."/>
            <person name="Wallis J."/>
            <person name="Puente X.S."/>
            <person name="Lopez-Otin C."/>
            <person name="Ordonez G.R."/>
            <person name="Eichler E.E."/>
            <person name="Chen L."/>
            <person name="Cheng Z."/>
            <person name="Deakin J.E."/>
            <person name="Alsop A."/>
            <person name="Thompson K."/>
            <person name="Kirby P."/>
            <person name="Papenfuss A.T."/>
            <person name="Wakefield M.J."/>
            <person name="Olender T."/>
            <person name="Lancet D."/>
            <person name="Huttley G.A."/>
            <person name="Smit A.F."/>
            <person name="Pask A."/>
            <person name="Temple-Smith P."/>
            <person name="Batzer M.A."/>
            <person name="Walker J.A."/>
            <person name="Konkel M.K."/>
            <person name="Harris R.S."/>
            <person name="Whittington C.M."/>
            <person name="Wong E.S."/>
            <person name="Gemmell N.J."/>
            <person name="Buschiazzo E."/>
            <person name="Vargas Jentzsch I.M."/>
            <person name="Merkel A."/>
            <person name="Schmitz J."/>
            <person name="Zemann A."/>
            <person name="Churakov G."/>
            <person name="Kriegs J.O."/>
            <person name="Brosius J."/>
            <person name="Murchison E.P."/>
            <person name="Sachidanandam R."/>
            <person name="Smith C."/>
            <person name="Hannon G.J."/>
            <person name="Tsend-Ayush E."/>
            <person name="McMillan D."/>
            <person name="Attenborough R."/>
            <person name="Rens W."/>
            <person name="Ferguson-Smith M."/>
            <person name="Lefevre C.M."/>
            <person name="Sharp J.A."/>
            <person name="Nicholas K.R."/>
            <person name="Ray D.A."/>
            <person name="Kube M."/>
            <person name="Reinhardt R."/>
            <person name="Pringle T.H."/>
            <person name="Taylor J."/>
            <person name="Jones R.C."/>
            <person name="Nixon B."/>
            <person name="Dacheux J.L."/>
            <person name="Niwa H."/>
            <person name="Sekita Y."/>
            <person name="Huang X."/>
            <person name="Stark A."/>
            <person name="Kheradpour P."/>
            <person name="Kellis M."/>
            <person name="Flicek P."/>
            <person name="Chen Y."/>
            <person name="Webber C."/>
            <person name="Hardison R."/>
            <person name="Nelson J."/>
            <person name="Hallsworth-Pepin K."/>
            <person name="Delehaunty K."/>
            <person name="Markovic C."/>
            <person name="Minx P."/>
            <person name="Feng Y."/>
            <person name="Kremitzki C."/>
            <person name="Mitreva M."/>
            <person name="Glasscock J."/>
            <person name="Wylie T."/>
            <person name="Wohldmann P."/>
            <person name="Thiru P."/>
            <person name="Nhan M.N."/>
            <person name="Pohl C.S."/>
            <person name="Smith S.M."/>
            <person name="Hou S."/>
            <person name="Nefedov M."/>
            <person name="de Jong P.J."/>
            <person name="Renfree M.B."/>
            <person name="Mardis E.R."/>
            <person name="Wilson R.K."/>
        </authorList>
    </citation>
    <scope>NUCLEOTIDE SEQUENCE [LARGE SCALE GENOMIC DNA]</scope>
    <source>
        <strain evidence="3 4">Glennie</strain>
    </source>
</reference>
<dbReference type="PANTHER" id="PTHR10638">
    <property type="entry name" value="COPPER AMINE OXIDASE"/>
    <property type="match status" value="1"/>
</dbReference>
<feature type="domain" description="Copper amine oxidase catalytic" evidence="2">
    <location>
        <begin position="15"/>
        <end position="173"/>
    </location>
</feature>
<dbReference type="Gene3D" id="2.70.98.20">
    <property type="entry name" value="Copper amine oxidase, catalytic domain"/>
    <property type="match status" value="1"/>
</dbReference>
<proteinExistence type="inferred from homology"/>
<keyword evidence="1" id="KW-0479">Metal-binding</keyword>
<dbReference type="InterPro" id="IPR000269">
    <property type="entry name" value="Cu_amine_oxidase"/>
</dbReference>
<keyword evidence="1" id="KW-0801">TPQ</keyword>
<evidence type="ECO:0000256" key="1">
    <source>
        <dbReference type="RuleBase" id="RU000672"/>
    </source>
</evidence>
<dbReference type="PROSITE" id="PS01165">
    <property type="entry name" value="COPPER_AMINE_OXID_2"/>
    <property type="match status" value="1"/>
</dbReference>
<comment type="PTM">
    <text evidence="1">Topaquinone (TPQ) is generated by copper-dependent autoxidation of a specific tyrosyl residue.</text>
</comment>
<dbReference type="GO" id="GO:0005507">
    <property type="term" value="F:copper ion binding"/>
    <property type="evidence" value="ECO:0007669"/>
    <property type="project" value="InterPro"/>
</dbReference>
<evidence type="ECO:0000259" key="2">
    <source>
        <dbReference type="Pfam" id="PF01179"/>
    </source>
</evidence>
<name>A0A6I8PDK7_ORNAN</name>
<protein>
    <recommendedName>
        <fullName evidence="1">Amine oxidase</fullName>
        <ecNumber evidence="1">1.4.3.-</ecNumber>
    </recommendedName>
</protein>
<dbReference type="Ensembl" id="ENSOANT00000061360.1">
    <property type="protein sequence ID" value="ENSOANP00000050253.1"/>
    <property type="gene ID" value="ENSOANG00000036444.1"/>
</dbReference>
<dbReference type="OMA" id="DGVMNFN"/>
<dbReference type="InterPro" id="IPR049947">
    <property type="entry name" value="Cu_Am_Ox_Cu-bd"/>
</dbReference>